<dbReference type="AlphaFoldDB" id="A0A2Y9BLY8"/>
<evidence type="ECO:0000256" key="1">
    <source>
        <dbReference type="SAM" id="Phobius"/>
    </source>
</evidence>
<evidence type="ECO:0000313" key="3">
    <source>
        <dbReference type="Proteomes" id="UP000245845"/>
    </source>
</evidence>
<comment type="caution">
    <text evidence="2">The sequence shown here is derived from an EMBL/GenBank/DDBJ whole genome shotgun (WGS) entry which is preliminary data.</text>
</comment>
<dbReference type="RefSeq" id="WP_181368782.1">
    <property type="nucleotide sequence ID" value="NZ_BAAACK010000025.1"/>
</dbReference>
<keyword evidence="3" id="KW-1185">Reference proteome</keyword>
<keyword evidence="1" id="KW-0812">Transmembrane</keyword>
<name>A0A2Y9BLY8_9FIRM</name>
<proteinExistence type="predicted"/>
<dbReference type="EMBL" id="QGDL01000012">
    <property type="protein sequence ID" value="PWJ23848.1"/>
    <property type="molecule type" value="Genomic_DNA"/>
</dbReference>
<feature type="transmembrane region" description="Helical" evidence="1">
    <location>
        <begin position="6"/>
        <end position="36"/>
    </location>
</feature>
<sequence>MDTGNIVMILLMVIGGSAGILSTLYLAVSFPAVILWKIYRKIRYGYALTD</sequence>
<organism evidence="2 3">
    <name type="scientific">Faecalicatena orotica</name>
    <dbReference type="NCBI Taxonomy" id="1544"/>
    <lineage>
        <taxon>Bacteria</taxon>
        <taxon>Bacillati</taxon>
        <taxon>Bacillota</taxon>
        <taxon>Clostridia</taxon>
        <taxon>Lachnospirales</taxon>
        <taxon>Lachnospiraceae</taxon>
        <taxon>Faecalicatena</taxon>
    </lineage>
</organism>
<dbReference type="Proteomes" id="UP000245845">
    <property type="component" value="Unassembled WGS sequence"/>
</dbReference>
<reference evidence="2 3" key="1">
    <citation type="submission" date="2018-05" db="EMBL/GenBank/DDBJ databases">
        <title>The Hungate 1000. A catalogue of reference genomes from the rumen microbiome.</title>
        <authorList>
            <person name="Kelly W."/>
        </authorList>
    </citation>
    <scope>NUCLEOTIDE SEQUENCE [LARGE SCALE GENOMIC DNA]</scope>
    <source>
        <strain evidence="2 3">NLAE-zl-C242</strain>
    </source>
</reference>
<keyword evidence="1" id="KW-1133">Transmembrane helix</keyword>
<protein>
    <submittedName>
        <fullName evidence="2">Uncharacterized protein</fullName>
    </submittedName>
</protein>
<evidence type="ECO:0000313" key="2">
    <source>
        <dbReference type="EMBL" id="PWJ23848.1"/>
    </source>
</evidence>
<accession>A0A2Y9BLY8</accession>
<keyword evidence="1" id="KW-0472">Membrane</keyword>
<gene>
    <name evidence="2" type="ORF">A8806_11294</name>
</gene>